<evidence type="ECO:0000256" key="1">
    <source>
        <dbReference type="ARBA" id="ARBA00022490"/>
    </source>
</evidence>
<evidence type="ECO:0000256" key="2">
    <source>
        <dbReference type="ARBA" id="ARBA00022679"/>
    </source>
</evidence>
<dbReference type="Gene3D" id="3.90.550.10">
    <property type="entry name" value="Spore Coat Polysaccharide Biosynthesis Protein SpsA, Chain A"/>
    <property type="match status" value="1"/>
</dbReference>
<dbReference type="Pfam" id="PF12804">
    <property type="entry name" value="NTP_transf_3"/>
    <property type="match status" value="1"/>
</dbReference>
<keyword evidence="11" id="KW-1185">Reference proteome</keyword>
<comment type="caution">
    <text evidence="8">Lacks conserved residue(s) required for the propagation of feature annotation.</text>
</comment>
<dbReference type="HAMAP" id="MF_00316">
    <property type="entry name" value="MobA"/>
    <property type="match status" value="1"/>
</dbReference>
<evidence type="ECO:0000256" key="7">
    <source>
        <dbReference type="ARBA" id="ARBA00023150"/>
    </source>
</evidence>
<dbReference type="InterPro" id="IPR013482">
    <property type="entry name" value="Molybde_CF_guanTrfase"/>
</dbReference>
<evidence type="ECO:0000259" key="9">
    <source>
        <dbReference type="Pfam" id="PF12804"/>
    </source>
</evidence>
<reference evidence="10 11" key="1">
    <citation type="submission" date="2023-03" db="EMBL/GenBank/DDBJ databases">
        <title>Bacillus Genome Sequencing.</title>
        <authorList>
            <person name="Dunlap C."/>
        </authorList>
    </citation>
    <scope>NUCLEOTIDE SEQUENCE [LARGE SCALE GENOMIC DNA]</scope>
    <source>
        <strain evidence="10 11">NRS-52</strain>
    </source>
</reference>
<dbReference type="CDD" id="cd02503">
    <property type="entry name" value="MobA"/>
    <property type="match status" value="1"/>
</dbReference>
<comment type="domain">
    <text evidence="8">The N-terminal domain determines nucleotide recognition and specific binding, while the C-terminal domain determines the specific binding to the target protein.</text>
</comment>
<dbReference type="PANTHER" id="PTHR19136:SF81">
    <property type="entry name" value="MOLYBDENUM COFACTOR GUANYLYLTRANSFERASE"/>
    <property type="match status" value="1"/>
</dbReference>
<comment type="subcellular location">
    <subcellularLocation>
        <location evidence="8">Cytoplasm</location>
    </subcellularLocation>
</comment>
<dbReference type="PANTHER" id="PTHR19136">
    <property type="entry name" value="MOLYBDENUM COFACTOR GUANYLYLTRANSFERASE"/>
    <property type="match status" value="1"/>
</dbReference>
<feature type="binding site" evidence="8">
    <location>
        <position position="97"/>
    </location>
    <ligand>
        <name>Mg(2+)</name>
        <dbReference type="ChEBI" id="CHEBI:18420"/>
    </ligand>
</feature>
<evidence type="ECO:0000313" key="10">
    <source>
        <dbReference type="EMBL" id="MED5020785.1"/>
    </source>
</evidence>
<keyword evidence="10" id="KW-0548">Nucleotidyltransferase</keyword>
<name>A0ABU6Q0X8_9BACL</name>
<feature type="binding site" evidence="8">
    <location>
        <position position="97"/>
    </location>
    <ligand>
        <name>GTP</name>
        <dbReference type="ChEBI" id="CHEBI:37565"/>
    </ligand>
</feature>
<comment type="catalytic activity">
    <reaction evidence="8">
        <text>Mo-molybdopterin + GTP + H(+) = Mo-molybdopterin guanine dinucleotide + diphosphate</text>
        <dbReference type="Rhea" id="RHEA:34243"/>
        <dbReference type="ChEBI" id="CHEBI:15378"/>
        <dbReference type="ChEBI" id="CHEBI:33019"/>
        <dbReference type="ChEBI" id="CHEBI:37565"/>
        <dbReference type="ChEBI" id="CHEBI:71302"/>
        <dbReference type="ChEBI" id="CHEBI:71310"/>
        <dbReference type="EC" id="2.7.7.77"/>
    </reaction>
</comment>
<dbReference type="EMBL" id="JARTLD010000079">
    <property type="protein sequence ID" value="MED5020785.1"/>
    <property type="molecule type" value="Genomic_DNA"/>
</dbReference>
<dbReference type="Proteomes" id="UP001343257">
    <property type="component" value="Unassembled WGS sequence"/>
</dbReference>
<organism evidence="10 11">
    <name type="scientific">Paenibacillus chibensis</name>
    <dbReference type="NCBI Taxonomy" id="59846"/>
    <lineage>
        <taxon>Bacteria</taxon>
        <taxon>Bacillati</taxon>
        <taxon>Bacillota</taxon>
        <taxon>Bacilli</taxon>
        <taxon>Bacillales</taxon>
        <taxon>Paenibacillaceae</taxon>
        <taxon>Paenibacillus</taxon>
    </lineage>
</organism>
<evidence type="ECO:0000256" key="8">
    <source>
        <dbReference type="HAMAP-Rule" id="MF_00316"/>
    </source>
</evidence>
<feature type="binding site" evidence="8">
    <location>
        <position position="68"/>
    </location>
    <ligand>
        <name>GTP</name>
        <dbReference type="ChEBI" id="CHEBI:37565"/>
    </ligand>
</feature>
<dbReference type="EC" id="2.7.7.77" evidence="8"/>
<sequence length="216" mass="23715">MLEIEITGVVLAGGRSSRMGENKALLAIGREKVLETVISAMSAAVQNVLIAANDRDAYLEFGCEIVPDRYVGMGPLSGIHAALHAADTPWIIVAACDMPFVTPELFRLLQTKVLEDAVTLPAGQGKWQAVIPMEKGRVQPLLAAYHISSLPALEESLNTGRLRMTDWLERLQVRYIAEEEVAQATGMDAGQAFFNMNSPEDYTQAIRKQMEEEEGR</sequence>
<comment type="similarity">
    <text evidence="8">Belongs to the MobA family.</text>
</comment>
<evidence type="ECO:0000313" key="11">
    <source>
        <dbReference type="Proteomes" id="UP001343257"/>
    </source>
</evidence>
<evidence type="ECO:0000256" key="5">
    <source>
        <dbReference type="ARBA" id="ARBA00022842"/>
    </source>
</evidence>
<comment type="function">
    <text evidence="8">Transfers a GMP moiety from GTP to Mo-molybdopterin (Mo-MPT) cofactor (Moco or molybdenum cofactor) to form Mo-molybdopterin guanine dinucleotide (Mo-MGD) cofactor.</text>
</comment>
<comment type="cofactor">
    <cofactor evidence="8">
        <name>Mg(2+)</name>
        <dbReference type="ChEBI" id="CHEBI:18420"/>
    </cofactor>
</comment>
<proteinExistence type="inferred from homology"/>
<evidence type="ECO:0000256" key="6">
    <source>
        <dbReference type="ARBA" id="ARBA00023134"/>
    </source>
</evidence>
<feature type="domain" description="MobA-like NTP transferase" evidence="9">
    <location>
        <begin position="8"/>
        <end position="163"/>
    </location>
</feature>
<dbReference type="SUPFAM" id="SSF53448">
    <property type="entry name" value="Nucleotide-diphospho-sugar transferases"/>
    <property type="match status" value="1"/>
</dbReference>
<dbReference type="InterPro" id="IPR029044">
    <property type="entry name" value="Nucleotide-diphossugar_trans"/>
</dbReference>
<accession>A0ABU6Q0X8</accession>
<gene>
    <name evidence="8" type="primary">mobA</name>
    <name evidence="10" type="ORF">P9847_26340</name>
</gene>
<keyword evidence="5 8" id="KW-0460">Magnesium</keyword>
<keyword evidence="3 8" id="KW-0479">Metal-binding</keyword>
<feature type="binding site" evidence="8">
    <location>
        <position position="23"/>
    </location>
    <ligand>
        <name>GTP</name>
        <dbReference type="ChEBI" id="CHEBI:37565"/>
    </ligand>
</feature>
<keyword evidence="4 8" id="KW-0547">Nucleotide-binding</keyword>
<keyword evidence="6 8" id="KW-0342">GTP-binding</keyword>
<keyword evidence="1 8" id="KW-0963">Cytoplasm</keyword>
<protein>
    <recommendedName>
        <fullName evidence="8">Probable molybdenum cofactor guanylyltransferase</fullName>
        <shortName evidence="8">MoCo guanylyltransferase</shortName>
        <ecNumber evidence="8">2.7.7.77</ecNumber>
    </recommendedName>
    <alternativeName>
        <fullName evidence="8">GTP:molybdopterin guanylyltransferase</fullName>
    </alternativeName>
    <alternativeName>
        <fullName evidence="8">Mo-MPT guanylyltransferase</fullName>
    </alternativeName>
    <alternativeName>
        <fullName evidence="8">Molybdopterin guanylyltransferase</fullName>
    </alternativeName>
    <alternativeName>
        <fullName evidence="8">Molybdopterin-guanine dinucleotide synthase</fullName>
        <shortName evidence="8">MGD synthase</shortName>
    </alternativeName>
</protein>
<feature type="binding site" evidence="8">
    <location>
        <begin position="11"/>
        <end position="13"/>
    </location>
    <ligand>
        <name>GTP</name>
        <dbReference type="ChEBI" id="CHEBI:37565"/>
    </ligand>
</feature>
<dbReference type="InterPro" id="IPR025877">
    <property type="entry name" value="MobA-like_NTP_Trfase"/>
</dbReference>
<evidence type="ECO:0000256" key="4">
    <source>
        <dbReference type="ARBA" id="ARBA00022741"/>
    </source>
</evidence>
<dbReference type="GO" id="GO:0061603">
    <property type="term" value="F:molybdenum cofactor guanylyltransferase activity"/>
    <property type="evidence" value="ECO:0007669"/>
    <property type="project" value="UniProtKB-EC"/>
</dbReference>
<comment type="caution">
    <text evidence="10">The sequence shown here is derived from an EMBL/GenBank/DDBJ whole genome shotgun (WGS) entry which is preliminary data.</text>
</comment>
<keyword evidence="7 8" id="KW-0501">Molybdenum cofactor biosynthesis</keyword>
<dbReference type="RefSeq" id="WP_328282211.1">
    <property type="nucleotide sequence ID" value="NZ_JARTLD010000079.1"/>
</dbReference>
<keyword evidence="2 8" id="KW-0808">Transferase</keyword>
<evidence type="ECO:0000256" key="3">
    <source>
        <dbReference type="ARBA" id="ARBA00022723"/>
    </source>
</evidence>